<feature type="transmembrane region" description="Helical" evidence="6">
    <location>
        <begin position="447"/>
        <end position="466"/>
    </location>
</feature>
<feature type="transmembrane region" description="Helical" evidence="6">
    <location>
        <begin position="111"/>
        <end position="131"/>
    </location>
</feature>
<gene>
    <name evidence="7" type="ORF">SAMN02910265_01857</name>
</gene>
<dbReference type="InterPro" id="IPR050833">
    <property type="entry name" value="Poly_Biosynth_Transport"/>
</dbReference>
<feature type="transmembrane region" description="Helical" evidence="6">
    <location>
        <begin position="256"/>
        <end position="275"/>
    </location>
</feature>
<feature type="transmembrane region" description="Helical" evidence="6">
    <location>
        <begin position="83"/>
        <end position="105"/>
    </location>
</feature>
<evidence type="ECO:0000313" key="8">
    <source>
        <dbReference type="Proteomes" id="UP000183190"/>
    </source>
</evidence>
<dbReference type="Pfam" id="PF01943">
    <property type="entry name" value="Polysacc_synt"/>
    <property type="match status" value="1"/>
</dbReference>
<reference evidence="7 8" key="1">
    <citation type="submission" date="2016-10" db="EMBL/GenBank/DDBJ databases">
        <authorList>
            <person name="de Groot N.N."/>
        </authorList>
    </citation>
    <scope>NUCLEOTIDE SEQUENCE [LARGE SCALE GENOMIC DNA]</scope>
    <source>
        <strain evidence="7 8">YAD2003</strain>
    </source>
</reference>
<evidence type="ECO:0000313" key="7">
    <source>
        <dbReference type="EMBL" id="SEH63937.1"/>
    </source>
</evidence>
<dbReference type="Proteomes" id="UP000183190">
    <property type="component" value="Unassembled WGS sequence"/>
</dbReference>
<organism evidence="7 8">
    <name type="scientific">Ruminococcus flavefaciens</name>
    <dbReference type="NCBI Taxonomy" id="1265"/>
    <lineage>
        <taxon>Bacteria</taxon>
        <taxon>Bacillati</taxon>
        <taxon>Bacillota</taxon>
        <taxon>Clostridia</taxon>
        <taxon>Eubacteriales</taxon>
        <taxon>Oscillospiraceae</taxon>
        <taxon>Ruminococcus</taxon>
    </lineage>
</organism>
<feature type="transmembrane region" description="Helical" evidence="6">
    <location>
        <begin position="422"/>
        <end position="441"/>
    </location>
</feature>
<keyword evidence="5 6" id="KW-0472">Membrane</keyword>
<keyword evidence="4 6" id="KW-1133">Transmembrane helix</keyword>
<dbReference type="GO" id="GO:0005886">
    <property type="term" value="C:plasma membrane"/>
    <property type="evidence" value="ECO:0007669"/>
    <property type="project" value="UniProtKB-SubCell"/>
</dbReference>
<evidence type="ECO:0000256" key="2">
    <source>
        <dbReference type="ARBA" id="ARBA00022475"/>
    </source>
</evidence>
<feature type="transmembrane region" description="Helical" evidence="6">
    <location>
        <begin position="366"/>
        <end position="384"/>
    </location>
</feature>
<feature type="transmembrane region" description="Helical" evidence="6">
    <location>
        <begin position="143"/>
        <end position="164"/>
    </location>
</feature>
<keyword evidence="3 6" id="KW-0812">Transmembrane</keyword>
<comment type="subcellular location">
    <subcellularLocation>
        <location evidence="1">Cell membrane</location>
        <topology evidence="1">Multi-pass membrane protein</topology>
    </subcellularLocation>
</comment>
<feature type="transmembrane region" description="Helical" evidence="6">
    <location>
        <begin position="214"/>
        <end position="236"/>
    </location>
</feature>
<feature type="transmembrane region" description="Helical" evidence="6">
    <location>
        <begin position="334"/>
        <end position="354"/>
    </location>
</feature>
<feature type="transmembrane region" description="Helical" evidence="6">
    <location>
        <begin position="390"/>
        <end position="410"/>
    </location>
</feature>
<evidence type="ECO:0000256" key="4">
    <source>
        <dbReference type="ARBA" id="ARBA00022989"/>
    </source>
</evidence>
<evidence type="ECO:0000256" key="5">
    <source>
        <dbReference type="ARBA" id="ARBA00023136"/>
    </source>
</evidence>
<protein>
    <submittedName>
        <fullName evidence="7">Membrane protein involved in the export of O-antigen and teichoic acid</fullName>
    </submittedName>
</protein>
<evidence type="ECO:0000256" key="1">
    <source>
        <dbReference type="ARBA" id="ARBA00004651"/>
    </source>
</evidence>
<dbReference type="EMBL" id="FNWV01000006">
    <property type="protein sequence ID" value="SEH63937.1"/>
    <property type="molecule type" value="Genomic_DNA"/>
</dbReference>
<name>A0A1H6JPA0_RUMFL</name>
<dbReference type="PANTHER" id="PTHR30250:SF11">
    <property type="entry name" value="O-ANTIGEN TRANSPORTER-RELATED"/>
    <property type="match status" value="1"/>
</dbReference>
<dbReference type="RefSeq" id="WP_074716698.1">
    <property type="nucleotide sequence ID" value="NZ_FNWV01000006.1"/>
</dbReference>
<feature type="transmembrane region" description="Helical" evidence="6">
    <location>
        <begin position="296"/>
        <end position="314"/>
    </location>
</feature>
<dbReference type="OrthoDB" id="3249502at2"/>
<keyword evidence="2" id="KW-1003">Cell membrane</keyword>
<accession>A0A1H6JPA0</accession>
<feature type="transmembrane region" description="Helical" evidence="6">
    <location>
        <begin position="49"/>
        <end position="71"/>
    </location>
</feature>
<evidence type="ECO:0000256" key="3">
    <source>
        <dbReference type="ARBA" id="ARBA00022692"/>
    </source>
</evidence>
<feature type="transmembrane region" description="Helical" evidence="6">
    <location>
        <begin position="170"/>
        <end position="194"/>
    </location>
</feature>
<dbReference type="AlphaFoldDB" id="A0A1H6JPA0"/>
<evidence type="ECO:0000256" key="6">
    <source>
        <dbReference type="SAM" id="Phobius"/>
    </source>
</evidence>
<dbReference type="PANTHER" id="PTHR30250">
    <property type="entry name" value="PST FAMILY PREDICTED COLANIC ACID TRANSPORTER"/>
    <property type="match status" value="1"/>
</dbReference>
<sequence>MNKYKKLAMNTVIFAVGSFGAKIFSLLLNNLYTKHISPSDLYTKSLLEILVVFLLPVFTFSLSEAIVRYGLDKQYNKKQVFTTAGLIMLCGLAVMIPIVPLLHFIPILRPITGYSILLYFLVFASALRGLCSQFVRARGMVTLFSADGIFVTILLFIFNILFISKLGMGVKGFVISIIFSDICSTVFLFIAAGLHKYADISCFSKELGKSMLRFTLPLIPTTVMWTFTGFSDQIFIGNMHSDTVFLGKDAAGIYSAATKIPNIVTMLSTIFFQAWNMSAITENDSADRNNFYSKVYSAYESLLFIGSAALILFIKPVSALLINYTTFPEYKKAFLFTPLLIEAAAFTCLNLFLAGIYTATKHTKNAFYSIIAVVIVNIILNLGLIPSWGIQGAALATFLSYLLCYCIRMIDARYYVPFNFSVIRTILNTVILLLMCMPVIFSFKGCIFWELLLTACMTALNYRPMLTTVNKLMKK</sequence>
<dbReference type="InterPro" id="IPR002797">
    <property type="entry name" value="Polysacc_synth"/>
</dbReference>
<feature type="transmembrane region" description="Helical" evidence="6">
    <location>
        <begin position="7"/>
        <end position="29"/>
    </location>
</feature>
<proteinExistence type="predicted"/>